<name>A0ABV8U392_9ACTN</name>
<accession>A0ABV8U392</accession>
<keyword evidence="2" id="KW-1185">Reference proteome</keyword>
<organism evidence="1 2">
    <name type="scientific">Salininema proteolyticum</name>
    <dbReference type="NCBI Taxonomy" id="1607685"/>
    <lineage>
        <taxon>Bacteria</taxon>
        <taxon>Bacillati</taxon>
        <taxon>Actinomycetota</taxon>
        <taxon>Actinomycetes</taxon>
        <taxon>Glycomycetales</taxon>
        <taxon>Glycomycetaceae</taxon>
        <taxon>Salininema</taxon>
    </lineage>
</organism>
<comment type="caution">
    <text evidence="1">The sequence shown here is derived from an EMBL/GenBank/DDBJ whole genome shotgun (WGS) entry which is preliminary data.</text>
</comment>
<dbReference type="EMBL" id="JBHSDK010000036">
    <property type="protein sequence ID" value="MFC4337584.1"/>
    <property type="molecule type" value="Genomic_DNA"/>
</dbReference>
<reference evidence="2" key="1">
    <citation type="journal article" date="2019" name="Int. J. Syst. Evol. Microbiol.">
        <title>The Global Catalogue of Microorganisms (GCM) 10K type strain sequencing project: providing services to taxonomists for standard genome sequencing and annotation.</title>
        <authorList>
            <consortium name="The Broad Institute Genomics Platform"/>
            <consortium name="The Broad Institute Genome Sequencing Center for Infectious Disease"/>
            <person name="Wu L."/>
            <person name="Ma J."/>
        </authorList>
    </citation>
    <scope>NUCLEOTIDE SEQUENCE [LARGE SCALE GENOMIC DNA]</scope>
    <source>
        <strain evidence="2">IBRC-M 10908</strain>
    </source>
</reference>
<sequence length="75" mass="8593">MHRKAYNWEKSAARGAKKITGAGHRLLVHAAMEYTDKYPEVLELHVGPRVDLLKDYLVDYVEYYAIPCKGRTTSP</sequence>
<protein>
    <submittedName>
        <fullName evidence="1">Uncharacterized protein</fullName>
    </submittedName>
</protein>
<dbReference type="RefSeq" id="WP_380624723.1">
    <property type="nucleotide sequence ID" value="NZ_JBHSDK010000036.1"/>
</dbReference>
<gene>
    <name evidence="1" type="ORF">ACFPET_20515</name>
</gene>
<evidence type="ECO:0000313" key="1">
    <source>
        <dbReference type="EMBL" id="MFC4337584.1"/>
    </source>
</evidence>
<dbReference type="Proteomes" id="UP001595823">
    <property type="component" value="Unassembled WGS sequence"/>
</dbReference>
<evidence type="ECO:0000313" key="2">
    <source>
        <dbReference type="Proteomes" id="UP001595823"/>
    </source>
</evidence>
<proteinExistence type="predicted"/>